<evidence type="ECO:0000313" key="3">
    <source>
        <dbReference type="EMBL" id="VFT84848.1"/>
    </source>
</evidence>
<keyword evidence="4" id="KW-1185">Reference proteome</keyword>
<accession>A0A485KJ39</accession>
<dbReference type="EMBL" id="VJMH01005006">
    <property type="protein sequence ID" value="KAF0701607.1"/>
    <property type="molecule type" value="Genomic_DNA"/>
</dbReference>
<evidence type="ECO:0000313" key="4">
    <source>
        <dbReference type="Proteomes" id="UP000332933"/>
    </source>
</evidence>
<gene>
    <name evidence="3" type="primary">Aste57867_7955</name>
    <name evidence="2" type="ORF">As57867_007925</name>
    <name evidence="3" type="ORF">ASTE57867_7955</name>
</gene>
<organism evidence="3 4">
    <name type="scientific">Aphanomyces stellatus</name>
    <dbReference type="NCBI Taxonomy" id="120398"/>
    <lineage>
        <taxon>Eukaryota</taxon>
        <taxon>Sar</taxon>
        <taxon>Stramenopiles</taxon>
        <taxon>Oomycota</taxon>
        <taxon>Saprolegniomycetes</taxon>
        <taxon>Saprolegniales</taxon>
        <taxon>Verrucalvaceae</taxon>
        <taxon>Aphanomyces</taxon>
    </lineage>
</organism>
<dbReference type="Proteomes" id="UP000332933">
    <property type="component" value="Unassembled WGS sequence"/>
</dbReference>
<proteinExistence type="predicted"/>
<sequence length="392" mass="44983">MGSPKKPPLSADQEHARKVQLREYKRKKEQWYRERNKQSLESLRDEAAALEATLEGLRQRPRIPLAGHGSLDWRDIALEFKDAVGRARRDNQGLVVQKQAFDRLHEIMSYWINTTSLMSSPTDTWHGINFTLDQALLLAQRDARRQGFDWFTQAMVSNTDSLLVHHGFPLRSLHNDRVGDERLVTSPSTDQPHFVWRYQRELAASLTVVVARMKDHWVDYMRGVAWSSDDEQTTRRRRLDEEILQSLPGEATYVYETSSDVAVGGAILYREFASPARVVIVGQSMPTDETLPRRDVDQKSMTWVVMDSISQRETVVRIMQRNSIHFTKHGEYLSLDDEATRQGFDLTQVPDDEKLEALGRMVTAAYSNESMDAKMARIADACARAAYDIVEL</sequence>
<reference evidence="3 4" key="1">
    <citation type="submission" date="2019-03" db="EMBL/GenBank/DDBJ databases">
        <authorList>
            <person name="Gaulin E."/>
            <person name="Dumas B."/>
        </authorList>
    </citation>
    <scope>NUCLEOTIDE SEQUENCE [LARGE SCALE GENOMIC DNA]</scope>
    <source>
        <strain evidence="3">CBS 568.67</strain>
    </source>
</reference>
<keyword evidence="1" id="KW-0175">Coiled coil</keyword>
<feature type="coiled-coil region" evidence="1">
    <location>
        <begin position="21"/>
        <end position="60"/>
    </location>
</feature>
<protein>
    <submittedName>
        <fullName evidence="3">Aste57867_7955 protein</fullName>
    </submittedName>
</protein>
<name>A0A485KJ39_9STRA</name>
<evidence type="ECO:0000313" key="2">
    <source>
        <dbReference type="EMBL" id="KAF0701607.1"/>
    </source>
</evidence>
<dbReference type="EMBL" id="CAADRA010005027">
    <property type="protein sequence ID" value="VFT84848.1"/>
    <property type="molecule type" value="Genomic_DNA"/>
</dbReference>
<reference evidence="2" key="2">
    <citation type="submission" date="2019-06" db="EMBL/GenBank/DDBJ databases">
        <title>Genomics analysis of Aphanomyces spp. identifies a new class of oomycete effector associated with host adaptation.</title>
        <authorList>
            <person name="Gaulin E."/>
        </authorList>
    </citation>
    <scope>NUCLEOTIDE SEQUENCE</scope>
    <source>
        <strain evidence="2">CBS 578.67</strain>
    </source>
</reference>
<evidence type="ECO:0000256" key="1">
    <source>
        <dbReference type="SAM" id="Coils"/>
    </source>
</evidence>
<dbReference type="AlphaFoldDB" id="A0A485KJ39"/>